<dbReference type="AlphaFoldDB" id="A0A9P8LGC5"/>
<keyword evidence="2" id="KW-1185">Reference proteome</keyword>
<protein>
    <submittedName>
        <fullName evidence="1">Uncharacterized protein</fullName>
    </submittedName>
</protein>
<name>A0A9P8LGC5_9PEZI</name>
<sequence>MVLNLSPPTVDSVNWATLGHAYGPATDVPEYLALLESEEESDRKNAFDALYCTVYHQGTRYSASVAIVPFLVALAANPAVHGRDQLVGLLCNIALGDIRQFLPRGVDIASQRQEVERLQSLTIEDKEREFHKWVAASPNEWVQQLRMSERKYFEKRHLELEISLAAYDAVKDKALSTFCEFLRQDSDARAREAAAHAVAFFPESSHKTLPLLRPIVFQDESSGENIPEGILATAIVSYVLLLSTSLPSSPATTDDRAIVEQKLHYFLSHQSPVLRWAAAIGLSRLSIVDPLVLATLASTVTTPPEAVPKISFYFGGIGNYALESLEAACKARSTPVLALKSSLAALLDVLARPNCDKYDIILFTCCALLWPTPQDSPFNQDPPTRYEDLASEEQRRFFKAMAESRPTREEGPEGLEARTTWNLPADRDAYRRYVGLPEEGPYGRVVITWREQEEEEWKSCGCWMAIKSLTATYRKRWGTPA</sequence>
<evidence type="ECO:0000313" key="2">
    <source>
        <dbReference type="Proteomes" id="UP000750711"/>
    </source>
</evidence>
<accession>A0A9P8LGC5</accession>
<dbReference type="InterPro" id="IPR016024">
    <property type="entry name" value="ARM-type_fold"/>
</dbReference>
<dbReference type="SUPFAM" id="SSF48371">
    <property type="entry name" value="ARM repeat"/>
    <property type="match status" value="1"/>
</dbReference>
<dbReference type="Proteomes" id="UP000750711">
    <property type="component" value="Unassembled WGS sequence"/>
</dbReference>
<organism evidence="1 2">
    <name type="scientific">Trichoglossum hirsutum</name>
    <dbReference type="NCBI Taxonomy" id="265104"/>
    <lineage>
        <taxon>Eukaryota</taxon>
        <taxon>Fungi</taxon>
        <taxon>Dikarya</taxon>
        <taxon>Ascomycota</taxon>
        <taxon>Pezizomycotina</taxon>
        <taxon>Geoglossomycetes</taxon>
        <taxon>Geoglossales</taxon>
        <taxon>Geoglossaceae</taxon>
        <taxon>Trichoglossum</taxon>
    </lineage>
</organism>
<dbReference type="EMBL" id="JAGHQM010000174">
    <property type="protein sequence ID" value="KAH0564818.1"/>
    <property type="molecule type" value="Genomic_DNA"/>
</dbReference>
<evidence type="ECO:0000313" key="1">
    <source>
        <dbReference type="EMBL" id="KAH0564818.1"/>
    </source>
</evidence>
<proteinExistence type="predicted"/>
<gene>
    <name evidence="1" type="ORF">GP486_001791</name>
</gene>
<dbReference type="InterPro" id="IPR011989">
    <property type="entry name" value="ARM-like"/>
</dbReference>
<dbReference type="Gene3D" id="1.25.10.10">
    <property type="entry name" value="Leucine-rich Repeat Variant"/>
    <property type="match status" value="1"/>
</dbReference>
<comment type="caution">
    <text evidence="1">The sequence shown here is derived from an EMBL/GenBank/DDBJ whole genome shotgun (WGS) entry which is preliminary data.</text>
</comment>
<reference evidence="1" key="1">
    <citation type="submission" date="2021-03" db="EMBL/GenBank/DDBJ databases">
        <title>Comparative genomics and phylogenomic investigation of the class Geoglossomycetes provide insights into ecological specialization and systematics.</title>
        <authorList>
            <person name="Melie T."/>
            <person name="Pirro S."/>
            <person name="Miller A.N."/>
            <person name="Quandt A."/>
        </authorList>
    </citation>
    <scope>NUCLEOTIDE SEQUENCE</scope>
    <source>
        <strain evidence="1">CAQ_001_2017</strain>
    </source>
</reference>